<proteinExistence type="predicted"/>
<gene>
    <name evidence="1" type="ORF">BRSU_2609</name>
</gene>
<evidence type="ECO:0000313" key="2">
    <source>
        <dbReference type="Proteomes" id="UP000043763"/>
    </source>
</evidence>
<reference evidence="2" key="1">
    <citation type="submission" date="2015-04" db="EMBL/GenBank/DDBJ databases">
        <authorList>
            <person name="Mushtaq Mamoona"/>
        </authorList>
    </citation>
    <scope>NUCLEOTIDE SEQUENCE [LARGE SCALE GENOMIC DNA]</scope>
    <source>
        <strain evidence="2">AN4859/03</strain>
    </source>
</reference>
<organism evidence="1 2">
    <name type="scientific">Brachyspira suanatina</name>
    <dbReference type="NCBI Taxonomy" id="381802"/>
    <lineage>
        <taxon>Bacteria</taxon>
        <taxon>Pseudomonadati</taxon>
        <taxon>Spirochaetota</taxon>
        <taxon>Spirochaetia</taxon>
        <taxon>Brachyspirales</taxon>
        <taxon>Brachyspiraceae</taxon>
        <taxon>Brachyspira</taxon>
    </lineage>
</organism>
<protein>
    <submittedName>
        <fullName evidence="1">Uncharacterized protein</fullName>
    </submittedName>
</protein>
<name>A0A0G4KAE3_9SPIR</name>
<accession>A0A0G4KAE3</accession>
<evidence type="ECO:0000313" key="1">
    <source>
        <dbReference type="EMBL" id="CRF35365.1"/>
    </source>
</evidence>
<keyword evidence="2" id="KW-1185">Reference proteome</keyword>
<dbReference type="EMBL" id="CVLB01000003">
    <property type="protein sequence ID" value="CRF35365.1"/>
    <property type="molecule type" value="Genomic_DNA"/>
</dbReference>
<sequence>MSQTQVQEKSTIRYGSAKVLIGDRFDKLVDIGAGRNVSLKETMSTADIESDNAGTIATLQTEHKIEVSLDSLEINFKNYAMARGGIDNINEYDGKTEVTKQYVVESDTYKRGEEIKVPFKNADGSEVTITKVEKKNSMGNILIEESSYEKIGTNGIKITDSKISPSTDTLIITYTRIMPKMVRMTTGGKSSKIKPKCIMIVNTNAEGKEFRIYLPQASIAGGLEFTFPSDKAQDVLVGKLSFTATTSGSQQSGEQLAWYEDEQAVSDDEKDEVIKEELTLEANKESLDLKVGEAPNVNLTSNADTIDYSLEPTEQDYFDAEYNDTDKIFTITGKKAGKAVLKIIAKKAGCEDKIISIPITVAEVLTLEANKQSLGLKVGEKPTIDLISNADTIDYSLEPTEQDYFDAEYTDKVFTITGKKAGNAVLKVVGKKAGNEDITLSIPITVAEVLTLEANKQSLDLRVGEKPTINITSNADEITYLIEPEEQGFIDVEYNDADKVFTITGKAAGSVTLKITAKKAGNEDKQLDIVINVAA</sequence>
<dbReference type="RefSeq" id="WP_245158114.1">
    <property type="nucleotide sequence ID" value="NZ_CVLB01000003.1"/>
</dbReference>
<dbReference type="Proteomes" id="UP000043763">
    <property type="component" value="Unassembled WGS sequence"/>
</dbReference>
<dbReference type="AlphaFoldDB" id="A0A0G4KAE3"/>